<organism evidence="1">
    <name type="scientific">Accumulibacter regalis</name>
    <dbReference type="NCBI Taxonomy" id="522306"/>
    <lineage>
        <taxon>Bacteria</taxon>
        <taxon>Pseudomonadati</taxon>
        <taxon>Pseudomonadota</taxon>
        <taxon>Betaproteobacteria</taxon>
        <taxon>Candidatus Accumulibacter</taxon>
    </lineage>
</organism>
<name>C7RL03_ACCRE</name>
<dbReference type="HOGENOM" id="CLU_1127150_0_0_4"/>
<reference evidence="1" key="2">
    <citation type="submission" date="2009-09" db="EMBL/GenBank/DDBJ databases">
        <title>Complete sequence of chromosome of Candidatus Accumulibacter phosphatis clade IIA str. UW-1.</title>
        <authorList>
            <consortium name="US DOE Joint Genome Institute"/>
            <person name="Martin H.G."/>
            <person name="Ivanova N."/>
            <person name="Kunin V."/>
            <person name="Warnecke F."/>
            <person name="Barry K."/>
            <person name="He S."/>
            <person name="Salamov A."/>
            <person name="Szeto E."/>
            <person name="Dalin E."/>
            <person name="Pangilinan J.L."/>
            <person name="Lapidus A."/>
            <person name="Lowry S."/>
            <person name="Kyrpides N.C."/>
            <person name="McMahon K.D."/>
            <person name="Hugenholtz P."/>
        </authorList>
    </citation>
    <scope>NUCLEOTIDE SEQUENCE [LARGE SCALE GENOMIC DNA]</scope>
    <source>
        <strain evidence="1">UW-1</strain>
    </source>
</reference>
<dbReference type="EMBL" id="CP001715">
    <property type="protein sequence ID" value="ACV33825.1"/>
    <property type="molecule type" value="Genomic_DNA"/>
</dbReference>
<evidence type="ECO:0000313" key="1">
    <source>
        <dbReference type="EMBL" id="ACV33825.1"/>
    </source>
</evidence>
<dbReference type="KEGG" id="app:CAP2UW1_0474"/>
<dbReference type="STRING" id="522306.CAP2UW1_0474"/>
<dbReference type="OrthoDB" id="9180002at2"/>
<reference evidence="1" key="1">
    <citation type="submission" date="2009-08" db="EMBL/GenBank/DDBJ databases">
        <authorList>
            <consortium name="US DOE Joint Genome Institute"/>
            <person name="Lucas S."/>
            <person name="Copeland A."/>
            <person name="Lapidus A."/>
            <person name="Glavina del Rio T."/>
            <person name="Dalin E."/>
            <person name="Tice H."/>
            <person name="Bruce D."/>
            <person name="Barry K."/>
            <person name="Pitluck S."/>
            <person name="Lowry S."/>
            <person name="Larimer F."/>
            <person name="Land M."/>
            <person name="Hauser L."/>
            <person name="Kyrpides N."/>
            <person name="Ivanova N."/>
            <person name="McMahon K.D."/>
            <person name="Hugenholtz P."/>
        </authorList>
    </citation>
    <scope>NUCLEOTIDE SEQUENCE</scope>
    <source>
        <strain evidence="1">UW-1</strain>
    </source>
</reference>
<protein>
    <submittedName>
        <fullName evidence="1">Uncharacterized protein</fullName>
    </submittedName>
</protein>
<sequence length="246" mass="25649">MTALALRIVQPVHDTGYPPGPSIALQGSLTGDSAGLYLKWYSSLNSAASETQPELNADHSLAILNWSAPLAEFGSHVIVLAATDQERTDLSAIKAVTRSAMSGGAPPAASAPCIVHRLVAQIRTPAANGQVLSKAAATLEFLAPARWARKDAGPPEAWVADSDYQRINGIAMRLRLVPVGPLDPAHSADIPLTLATLPFIRADDKTWFRWAGALPANLGNGNHTLSLSVSGGGATTSAVRQVILAA</sequence>
<proteinExistence type="predicted"/>
<accession>C7RL03</accession>
<gene>
    <name evidence="1" type="ordered locus">CAP2UW1_0474</name>
</gene>
<dbReference type="AlphaFoldDB" id="C7RL03"/>
<dbReference type="eggNOG" id="ENOG502ZHHN">
    <property type="taxonomic scope" value="Bacteria"/>
</dbReference>